<dbReference type="GO" id="GO:0009094">
    <property type="term" value="P:L-phenylalanine biosynthetic process"/>
    <property type="evidence" value="ECO:0007669"/>
    <property type="project" value="UniProtKB-KW"/>
</dbReference>
<evidence type="ECO:0000256" key="3">
    <source>
        <dbReference type="ARBA" id="ARBA00023222"/>
    </source>
</evidence>
<evidence type="ECO:0000256" key="5">
    <source>
        <dbReference type="ARBA" id="ARBA00029440"/>
    </source>
</evidence>
<evidence type="ECO:0000313" key="7">
    <source>
        <dbReference type="EMBL" id="KAJ6737903.1"/>
    </source>
</evidence>
<keyword evidence="4" id="KW-0456">Lyase</keyword>
<evidence type="ECO:0000313" key="8">
    <source>
        <dbReference type="Proteomes" id="UP001151752"/>
    </source>
</evidence>
<keyword evidence="2" id="KW-0057">Aromatic amino acid biosynthesis</keyword>
<evidence type="ECO:0000256" key="1">
    <source>
        <dbReference type="ARBA" id="ARBA00022605"/>
    </source>
</evidence>
<feature type="domain" description="Prephenate dehydratase" evidence="6">
    <location>
        <begin position="179"/>
        <end position="238"/>
    </location>
</feature>
<dbReference type="EMBL" id="JAPFFM010000010">
    <property type="protein sequence ID" value="KAJ6737903.1"/>
    <property type="molecule type" value="Genomic_DNA"/>
</dbReference>
<sequence length="242" mass="26660">MALRDASHIWANPSRPHYNVGVSDLGLRRCVDMRCNWDRERLPKWECCCVSLLAQRAITPVEDEKPLTPQMETSEAIDQVQNTQSKGFHMDLNLLPKPLSVTYLSSPPGNGAKVRVAFQGMPGAYGEAAALKAYPKCETVPCEEFEAAFKIVVWKEHWNGKMDRANSEYYSPLLKFNGALEQCDMTLSKLGVVRVSTDDTAGAAQMVAASGERGTGVIASARAADIYGLNILLEKIQARLLL</sequence>
<evidence type="ECO:0000256" key="4">
    <source>
        <dbReference type="ARBA" id="ARBA00023239"/>
    </source>
</evidence>
<accession>A0A9Q0UY96</accession>
<reference evidence="7" key="1">
    <citation type="submission" date="2022-11" db="EMBL/GenBank/DDBJ databases">
        <authorList>
            <person name="Hyden B.L."/>
            <person name="Feng K."/>
            <person name="Yates T."/>
            <person name="Jawdy S."/>
            <person name="Smart L.B."/>
            <person name="Muchero W."/>
        </authorList>
    </citation>
    <scope>NUCLEOTIDE SEQUENCE</scope>
    <source>
        <tissue evidence="7">Shoot tip</tissue>
    </source>
</reference>
<dbReference type="Pfam" id="PF00800">
    <property type="entry name" value="PDT"/>
    <property type="match status" value="1"/>
</dbReference>
<organism evidence="7 8">
    <name type="scientific">Salix koriyanagi</name>
    <dbReference type="NCBI Taxonomy" id="2511006"/>
    <lineage>
        <taxon>Eukaryota</taxon>
        <taxon>Viridiplantae</taxon>
        <taxon>Streptophyta</taxon>
        <taxon>Embryophyta</taxon>
        <taxon>Tracheophyta</taxon>
        <taxon>Spermatophyta</taxon>
        <taxon>Magnoliopsida</taxon>
        <taxon>eudicotyledons</taxon>
        <taxon>Gunneridae</taxon>
        <taxon>Pentapetalae</taxon>
        <taxon>rosids</taxon>
        <taxon>fabids</taxon>
        <taxon>Malpighiales</taxon>
        <taxon>Salicaceae</taxon>
        <taxon>Saliceae</taxon>
        <taxon>Salix</taxon>
    </lineage>
</organism>
<keyword evidence="3" id="KW-0584">Phenylalanine biosynthesis</keyword>
<name>A0A9Q0UY96_9ROSI</name>
<keyword evidence="1" id="KW-0028">Amino-acid biosynthesis</keyword>
<protein>
    <submittedName>
        <fullName evidence="7">PREPHENATE DEHYDRATASE P PROTEIN</fullName>
    </submittedName>
</protein>
<dbReference type="GO" id="GO:0009507">
    <property type="term" value="C:chloroplast"/>
    <property type="evidence" value="ECO:0007669"/>
    <property type="project" value="TreeGrafter"/>
</dbReference>
<dbReference type="PANTHER" id="PTHR21022">
    <property type="entry name" value="PREPHENATE DEHYDRATASE P PROTEIN"/>
    <property type="match status" value="1"/>
</dbReference>
<dbReference type="GO" id="GO:0047769">
    <property type="term" value="F:arogenate dehydratase activity"/>
    <property type="evidence" value="ECO:0007669"/>
    <property type="project" value="TreeGrafter"/>
</dbReference>
<dbReference type="SUPFAM" id="SSF53850">
    <property type="entry name" value="Periplasmic binding protein-like II"/>
    <property type="match status" value="1"/>
</dbReference>
<dbReference type="PANTHER" id="PTHR21022:SF20">
    <property type="entry name" value="AROGENATE DEHYDRATASE_PREPHENATE DEHYDRATASE 1, CHLOROPLASTIC"/>
    <property type="match status" value="1"/>
</dbReference>
<proteinExistence type="predicted"/>
<dbReference type="InterPro" id="IPR001086">
    <property type="entry name" value="Preph_deHydtase"/>
</dbReference>
<dbReference type="Proteomes" id="UP001151752">
    <property type="component" value="Chromosome 4"/>
</dbReference>
<comment type="caution">
    <text evidence="7">The sequence shown here is derived from an EMBL/GenBank/DDBJ whole genome shotgun (WGS) entry which is preliminary data.</text>
</comment>
<reference evidence="7" key="2">
    <citation type="journal article" date="2023" name="Int. J. Mol. Sci.">
        <title>De Novo Assembly and Annotation of 11 Diverse Shrub Willow (Salix) Genomes Reveals Novel Gene Organization in Sex-Linked Regions.</title>
        <authorList>
            <person name="Hyden B."/>
            <person name="Feng K."/>
            <person name="Yates T.B."/>
            <person name="Jawdy S."/>
            <person name="Cereghino C."/>
            <person name="Smart L.B."/>
            <person name="Muchero W."/>
        </authorList>
    </citation>
    <scope>NUCLEOTIDE SEQUENCE</scope>
    <source>
        <tissue evidence="7">Shoot tip</tissue>
    </source>
</reference>
<evidence type="ECO:0000256" key="2">
    <source>
        <dbReference type="ARBA" id="ARBA00023141"/>
    </source>
</evidence>
<gene>
    <name evidence="7" type="ORF">OIU74_002960</name>
</gene>
<dbReference type="GO" id="GO:0004664">
    <property type="term" value="F:prephenate dehydratase activity"/>
    <property type="evidence" value="ECO:0007669"/>
    <property type="project" value="InterPro"/>
</dbReference>
<keyword evidence="8" id="KW-1185">Reference proteome</keyword>
<dbReference type="AlphaFoldDB" id="A0A9Q0UY96"/>
<evidence type="ECO:0000259" key="6">
    <source>
        <dbReference type="Pfam" id="PF00800"/>
    </source>
</evidence>
<dbReference type="Gene3D" id="3.40.190.10">
    <property type="entry name" value="Periplasmic binding protein-like II"/>
    <property type="match status" value="2"/>
</dbReference>
<comment type="pathway">
    <text evidence="5">Amino-acid biosynthesis.</text>
</comment>